<protein>
    <recommendedName>
        <fullName evidence="2">Scramblase</fullName>
    </recommendedName>
</protein>
<dbReference type="EMBL" id="UINC01086520">
    <property type="protein sequence ID" value="SVC35066.1"/>
    <property type="molecule type" value="Genomic_DNA"/>
</dbReference>
<evidence type="ECO:0000313" key="1">
    <source>
        <dbReference type="EMBL" id="SVC35066.1"/>
    </source>
</evidence>
<dbReference type="InterPro" id="IPR005552">
    <property type="entry name" value="Scramblase"/>
</dbReference>
<dbReference type="GO" id="GO:0017128">
    <property type="term" value="F:phospholipid scramblase activity"/>
    <property type="evidence" value="ECO:0007669"/>
    <property type="project" value="InterPro"/>
</dbReference>
<dbReference type="PANTHER" id="PTHR23248">
    <property type="entry name" value="PHOSPHOLIPID SCRAMBLASE-RELATED"/>
    <property type="match status" value="1"/>
</dbReference>
<dbReference type="Pfam" id="PF03803">
    <property type="entry name" value="Scramblase"/>
    <property type="match status" value="1"/>
</dbReference>
<evidence type="ECO:0008006" key="2">
    <source>
        <dbReference type="Google" id="ProtNLM"/>
    </source>
</evidence>
<dbReference type="PANTHER" id="PTHR23248:SF9">
    <property type="entry name" value="PHOSPHOLIPID SCRAMBLASE"/>
    <property type="match status" value="1"/>
</dbReference>
<name>A0A382LEI6_9ZZZZ</name>
<reference evidence="1" key="1">
    <citation type="submission" date="2018-05" db="EMBL/GenBank/DDBJ databases">
        <authorList>
            <person name="Lanie J.A."/>
            <person name="Ng W.-L."/>
            <person name="Kazmierczak K.M."/>
            <person name="Andrzejewski T.M."/>
            <person name="Davidsen T.M."/>
            <person name="Wayne K.J."/>
            <person name="Tettelin H."/>
            <person name="Glass J.I."/>
            <person name="Rusch D."/>
            <person name="Podicherti R."/>
            <person name="Tsui H.-C.T."/>
            <person name="Winkler M.E."/>
        </authorList>
    </citation>
    <scope>NUCLEOTIDE SEQUENCE</scope>
</reference>
<sequence>MERLESFNALAIQQKKEWGEIITDFETRNRYTVFSSDGNPLFLAAEEEGSFLLRWFLKALRPFRIRILDMQGASVLSLHRPFRFYFHVAEIFDNQGELVGTIKRQFSILRRIYSVNDTSEQEMYQLFGPLLHPWTFNIYQDDREVGHITKKWSGLLKETFTDADNFGITFPSDANTNQKSVLLGAVFLIDFVHFENR</sequence>
<dbReference type="GO" id="GO:0005886">
    <property type="term" value="C:plasma membrane"/>
    <property type="evidence" value="ECO:0007669"/>
    <property type="project" value="TreeGrafter"/>
</dbReference>
<proteinExistence type="predicted"/>
<accession>A0A382LEI6</accession>
<dbReference type="InterPro" id="IPR025659">
    <property type="entry name" value="Tubby-like_C"/>
</dbReference>
<gene>
    <name evidence="1" type="ORF">METZ01_LOCUS287920</name>
</gene>
<dbReference type="AlphaFoldDB" id="A0A382LEI6"/>
<dbReference type="SUPFAM" id="SSF54518">
    <property type="entry name" value="Tubby C-terminal domain-like"/>
    <property type="match status" value="1"/>
</dbReference>
<organism evidence="1">
    <name type="scientific">marine metagenome</name>
    <dbReference type="NCBI Taxonomy" id="408172"/>
    <lineage>
        <taxon>unclassified sequences</taxon>
        <taxon>metagenomes</taxon>
        <taxon>ecological metagenomes</taxon>
    </lineage>
</organism>